<evidence type="ECO:0000256" key="1">
    <source>
        <dbReference type="ARBA" id="ARBA00007853"/>
    </source>
</evidence>
<keyword evidence="4" id="KW-1185">Reference proteome</keyword>
<dbReference type="AlphaFoldDB" id="A0A8X8BE36"/>
<evidence type="ECO:0008006" key="5">
    <source>
        <dbReference type="Google" id="ProtNLM"/>
    </source>
</evidence>
<dbReference type="OrthoDB" id="1111742at2759"/>
<dbReference type="EMBL" id="JAAMPC010000001">
    <property type="protein sequence ID" value="KAG2330417.1"/>
    <property type="molecule type" value="Genomic_DNA"/>
</dbReference>
<accession>A0A8X8BE36</accession>
<dbReference type="GO" id="GO:0003677">
    <property type="term" value="F:DNA binding"/>
    <property type="evidence" value="ECO:0007669"/>
    <property type="project" value="InterPro"/>
</dbReference>
<evidence type="ECO:0000313" key="3">
    <source>
        <dbReference type="EMBL" id="KAG2330417.1"/>
    </source>
</evidence>
<evidence type="ECO:0000313" key="4">
    <source>
        <dbReference type="Proteomes" id="UP000886595"/>
    </source>
</evidence>
<reference evidence="3 4" key="1">
    <citation type="submission" date="2020-02" db="EMBL/GenBank/DDBJ databases">
        <authorList>
            <person name="Ma Q."/>
            <person name="Huang Y."/>
            <person name="Song X."/>
            <person name="Pei D."/>
        </authorList>
    </citation>
    <scope>NUCLEOTIDE SEQUENCE [LARGE SCALE GENOMIC DNA]</scope>
    <source>
        <strain evidence="3">Sxm20200214</strain>
        <tissue evidence="3">Leaf</tissue>
    </source>
</reference>
<gene>
    <name evidence="3" type="ORF">Bca52824_001597</name>
</gene>
<dbReference type="Proteomes" id="UP000886595">
    <property type="component" value="Unassembled WGS sequence"/>
</dbReference>
<comment type="similarity">
    <text evidence="1">Belongs to the ARF family.</text>
</comment>
<name>A0A8X8BE36_BRACI</name>
<protein>
    <recommendedName>
        <fullName evidence="5">PB1 domain-containing protein</fullName>
    </recommendedName>
</protein>
<dbReference type="PANTHER" id="PTHR31384:SF164">
    <property type="entry name" value="AUXIN RESPONSE FACTOR 12-RELATED"/>
    <property type="match status" value="1"/>
</dbReference>
<comment type="caution">
    <text evidence="3">The sequence shown here is derived from an EMBL/GenBank/DDBJ whole genome shotgun (WGS) entry which is preliminary data.</text>
</comment>
<evidence type="ECO:0000256" key="2">
    <source>
        <dbReference type="ARBA" id="ARBA00023294"/>
    </source>
</evidence>
<dbReference type="Gene3D" id="3.10.20.90">
    <property type="entry name" value="Phosphatidylinositol 3-kinase Catalytic Subunit, Chain A, domain 1"/>
    <property type="match status" value="1"/>
</dbReference>
<dbReference type="GO" id="GO:0006355">
    <property type="term" value="P:regulation of DNA-templated transcription"/>
    <property type="evidence" value="ECO:0007669"/>
    <property type="project" value="InterPro"/>
</dbReference>
<organism evidence="3 4">
    <name type="scientific">Brassica carinata</name>
    <name type="common">Ethiopian mustard</name>
    <name type="synonym">Abyssinian cabbage</name>
    <dbReference type="NCBI Taxonomy" id="52824"/>
    <lineage>
        <taxon>Eukaryota</taxon>
        <taxon>Viridiplantae</taxon>
        <taxon>Streptophyta</taxon>
        <taxon>Embryophyta</taxon>
        <taxon>Tracheophyta</taxon>
        <taxon>Spermatophyta</taxon>
        <taxon>Magnoliopsida</taxon>
        <taxon>eudicotyledons</taxon>
        <taxon>Gunneridae</taxon>
        <taxon>Pentapetalae</taxon>
        <taxon>rosids</taxon>
        <taxon>malvids</taxon>
        <taxon>Brassicales</taxon>
        <taxon>Brassicaceae</taxon>
        <taxon>Brassiceae</taxon>
        <taxon>Brassica</taxon>
    </lineage>
</organism>
<dbReference type="GO" id="GO:0009734">
    <property type="term" value="P:auxin-activated signaling pathway"/>
    <property type="evidence" value="ECO:0007669"/>
    <property type="project" value="UniProtKB-KW"/>
</dbReference>
<sequence>MVIAQVLLKGVIEMNVDLIIFDGYNQLIDELERLFDIKGELHMNNQWKTFFMYDDGDMMILADDPWPCKI</sequence>
<proteinExistence type="inferred from homology"/>
<keyword evidence="2" id="KW-0927">Auxin signaling pathway</keyword>
<dbReference type="InterPro" id="IPR044835">
    <property type="entry name" value="ARF_plant"/>
</dbReference>
<dbReference type="PANTHER" id="PTHR31384">
    <property type="entry name" value="AUXIN RESPONSE FACTOR 4-RELATED"/>
    <property type="match status" value="1"/>
</dbReference>